<protein>
    <submittedName>
        <fullName evidence="2">Uncharacterized protein</fullName>
    </submittedName>
</protein>
<accession>A0A9W9JCP9</accession>
<evidence type="ECO:0000256" key="1">
    <source>
        <dbReference type="SAM" id="SignalP"/>
    </source>
</evidence>
<feature type="signal peptide" evidence="1">
    <location>
        <begin position="1"/>
        <end position="19"/>
    </location>
</feature>
<feature type="chain" id="PRO_5040979532" evidence="1">
    <location>
        <begin position="20"/>
        <end position="233"/>
    </location>
</feature>
<gene>
    <name evidence="2" type="ORF">N7498_010911</name>
</gene>
<sequence length="233" mass="24850">MGFYYTTCVSLAFFVVALAFPRETSVSGQLNLPHATTSASPPAVTEDANLRCVDESTIVYTTDCTMGTPVSYCWKPKPPIKCRAGYFPSVWHPDHCMEEQTCFPLNAAWITTECSNGAIPYSTTTLYDGTLAGGKSTAIISVSCCCGTNQWYSMTMLDGGSQSDTFCMPCNNCPPGMVTSTSTNTYCASATEAAAVAACSDISPEAHYCQCEDPMQTPVYPDEPGAAATGCEY</sequence>
<evidence type="ECO:0000313" key="3">
    <source>
        <dbReference type="Proteomes" id="UP001150904"/>
    </source>
</evidence>
<dbReference type="Proteomes" id="UP001150904">
    <property type="component" value="Unassembled WGS sequence"/>
</dbReference>
<dbReference type="GeneID" id="83185268"/>
<comment type="caution">
    <text evidence="2">The sequence shown here is derived from an EMBL/GenBank/DDBJ whole genome shotgun (WGS) entry which is preliminary data.</text>
</comment>
<organism evidence="2 3">
    <name type="scientific">Penicillium cinerascens</name>
    <dbReference type="NCBI Taxonomy" id="70096"/>
    <lineage>
        <taxon>Eukaryota</taxon>
        <taxon>Fungi</taxon>
        <taxon>Dikarya</taxon>
        <taxon>Ascomycota</taxon>
        <taxon>Pezizomycotina</taxon>
        <taxon>Eurotiomycetes</taxon>
        <taxon>Eurotiomycetidae</taxon>
        <taxon>Eurotiales</taxon>
        <taxon>Aspergillaceae</taxon>
        <taxon>Penicillium</taxon>
    </lineage>
</organism>
<evidence type="ECO:0000313" key="2">
    <source>
        <dbReference type="EMBL" id="KAJ5191926.1"/>
    </source>
</evidence>
<keyword evidence="1" id="KW-0732">Signal</keyword>
<reference evidence="2" key="1">
    <citation type="submission" date="2022-12" db="EMBL/GenBank/DDBJ databases">
        <authorList>
            <person name="Petersen C."/>
        </authorList>
    </citation>
    <scope>NUCLEOTIDE SEQUENCE</scope>
    <source>
        <strain evidence="2">IBT 15544</strain>
    </source>
</reference>
<dbReference type="EMBL" id="JAPQKR010000016">
    <property type="protein sequence ID" value="KAJ5191926.1"/>
    <property type="molecule type" value="Genomic_DNA"/>
</dbReference>
<proteinExistence type="predicted"/>
<reference evidence="2" key="2">
    <citation type="journal article" date="2023" name="IMA Fungus">
        <title>Comparative genomic study of the Penicillium genus elucidates a diverse pangenome and 15 lateral gene transfer events.</title>
        <authorList>
            <person name="Petersen C."/>
            <person name="Sorensen T."/>
            <person name="Nielsen M.R."/>
            <person name="Sondergaard T.E."/>
            <person name="Sorensen J.L."/>
            <person name="Fitzpatrick D.A."/>
            <person name="Frisvad J.C."/>
            <person name="Nielsen K.L."/>
        </authorList>
    </citation>
    <scope>NUCLEOTIDE SEQUENCE</scope>
    <source>
        <strain evidence="2">IBT 15544</strain>
    </source>
</reference>
<dbReference type="OrthoDB" id="4462706at2759"/>
<dbReference type="AlphaFoldDB" id="A0A9W9JCP9"/>
<keyword evidence="3" id="KW-1185">Reference proteome</keyword>
<dbReference type="RefSeq" id="XP_058304866.1">
    <property type="nucleotide sequence ID" value="XM_058457967.1"/>
</dbReference>
<name>A0A9W9JCP9_9EURO</name>